<reference evidence="2" key="1">
    <citation type="submission" date="2021-01" db="EMBL/GenBank/DDBJ databases">
        <authorList>
            <person name="Corre E."/>
            <person name="Pelletier E."/>
            <person name="Niang G."/>
            <person name="Scheremetjew M."/>
            <person name="Finn R."/>
            <person name="Kale V."/>
            <person name="Holt S."/>
            <person name="Cochrane G."/>
            <person name="Meng A."/>
            <person name="Brown T."/>
            <person name="Cohen L."/>
        </authorList>
    </citation>
    <scope>NUCLEOTIDE SEQUENCE</scope>
    <source>
        <strain evidence="2">CCMP622</strain>
    </source>
</reference>
<name>A0A7S2TGY6_9EUKA</name>
<dbReference type="AlphaFoldDB" id="A0A7S2TGY6"/>
<evidence type="ECO:0000256" key="1">
    <source>
        <dbReference type="SAM" id="SignalP"/>
    </source>
</evidence>
<protein>
    <recommendedName>
        <fullName evidence="3">Apple domain-containing protein</fullName>
    </recommendedName>
</protein>
<evidence type="ECO:0000313" key="2">
    <source>
        <dbReference type="EMBL" id="CAD9749333.1"/>
    </source>
</evidence>
<dbReference type="EMBL" id="HBHP01004257">
    <property type="protein sequence ID" value="CAD9749333.1"/>
    <property type="molecule type" value="Transcribed_RNA"/>
</dbReference>
<feature type="signal peptide" evidence="1">
    <location>
        <begin position="1"/>
        <end position="20"/>
    </location>
</feature>
<evidence type="ECO:0008006" key="3">
    <source>
        <dbReference type="Google" id="ProtNLM"/>
    </source>
</evidence>
<organism evidence="2">
    <name type="scientific">Lotharella oceanica</name>
    <dbReference type="NCBI Taxonomy" id="641309"/>
    <lineage>
        <taxon>Eukaryota</taxon>
        <taxon>Sar</taxon>
        <taxon>Rhizaria</taxon>
        <taxon>Cercozoa</taxon>
        <taxon>Chlorarachniophyceae</taxon>
        <taxon>Lotharella</taxon>
    </lineage>
</organism>
<sequence length="166" mass="17666">MASSHLSLAFLLAIPAFASWGPEQKTIHQPNQNNVTINGVVGALVGTESHLLTNTYERAGDICVTSLDPSDQKTYLSMANHKDWIVAGCLARCDAVTNCTGVDVGYYVNQAMCMIFYTEITDTVSYASSLSSLQAVSTGTPIAVAGNGNPNAVIPPEREFGCYKVV</sequence>
<keyword evidence="1" id="KW-0732">Signal</keyword>
<proteinExistence type="predicted"/>
<gene>
    <name evidence="2" type="ORF">LSP00402_LOCUS2667</name>
</gene>
<accession>A0A7S2TGY6</accession>
<feature type="chain" id="PRO_5031102116" description="Apple domain-containing protein" evidence="1">
    <location>
        <begin position="21"/>
        <end position="166"/>
    </location>
</feature>